<dbReference type="Pfam" id="PF00295">
    <property type="entry name" value="Glyco_hydro_28"/>
    <property type="match status" value="1"/>
</dbReference>
<dbReference type="EC" id="3.2.1.67" evidence="12"/>
<dbReference type="Proteomes" id="UP000279236">
    <property type="component" value="Unassembled WGS sequence"/>
</dbReference>
<comment type="function">
    <text evidence="11">Specific in hydrolyzing the terminal glycosidic bond of polygalacturonic acid and oligogalacturonates.</text>
</comment>
<keyword evidence="10" id="KW-0961">Cell wall biogenesis/degradation</keyword>
<keyword evidence="7" id="KW-1015">Disulfide bond</keyword>
<evidence type="ECO:0000313" key="18">
    <source>
        <dbReference type="EMBL" id="RSH88320.1"/>
    </source>
</evidence>
<keyword evidence="5" id="KW-0677">Repeat</keyword>
<evidence type="ECO:0000313" key="19">
    <source>
        <dbReference type="Proteomes" id="UP000279236"/>
    </source>
</evidence>
<evidence type="ECO:0000256" key="15">
    <source>
        <dbReference type="ARBA" id="ARBA00048766"/>
    </source>
</evidence>
<keyword evidence="19" id="KW-1185">Reference proteome</keyword>
<dbReference type="GO" id="GO:0005975">
    <property type="term" value="P:carbohydrate metabolic process"/>
    <property type="evidence" value="ECO:0007669"/>
    <property type="project" value="InterPro"/>
</dbReference>
<protein>
    <recommendedName>
        <fullName evidence="12">galacturonan 1,4-alpha-galacturonidase</fullName>
        <ecNumber evidence="12">3.2.1.67</ecNumber>
    </recommendedName>
    <alternativeName>
        <fullName evidence="13">Galacturan 1,4-alpha-galacturonidase C</fullName>
    </alternativeName>
    <alternativeName>
        <fullName evidence="14">Poly(1,4-alpha-D-galacturonide)galacturonohydrolase C</fullName>
    </alternativeName>
</protein>
<dbReference type="GO" id="GO:0005576">
    <property type="term" value="C:extracellular region"/>
    <property type="evidence" value="ECO:0007669"/>
    <property type="project" value="UniProtKB-SubCell"/>
</dbReference>
<dbReference type="GO" id="GO:0004650">
    <property type="term" value="F:polygalacturonase activity"/>
    <property type="evidence" value="ECO:0007669"/>
    <property type="project" value="InterPro"/>
</dbReference>
<organism evidence="18 19">
    <name type="scientific">Apiotrichum porosum</name>
    <dbReference type="NCBI Taxonomy" id="105984"/>
    <lineage>
        <taxon>Eukaryota</taxon>
        <taxon>Fungi</taxon>
        <taxon>Dikarya</taxon>
        <taxon>Basidiomycota</taxon>
        <taxon>Agaricomycotina</taxon>
        <taxon>Tremellomycetes</taxon>
        <taxon>Trichosporonales</taxon>
        <taxon>Trichosporonaceae</taxon>
        <taxon>Apiotrichum</taxon>
    </lineage>
</organism>
<dbReference type="EMBL" id="RSCE01000001">
    <property type="protein sequence ID" value="RSH88320.1"/>
    <property type="molecule type" value="Genomic_DNA"/>
</dbReference>
<reference evidence="18 19" key="1">
    <citation type="submission" date="2018-11" db="EMBL/GenBank/DDBJ databases">
        <title>Genome sequence of Apiotrichum porosum DSM 27194.</title>
        <authorList>
            <person name="Aliyu H."/>
            <person name="Gorte O."/>
            <person name="Ochsenreither K."/>
        </authorList>
    </citation>
    <scope>NUCLEOTIDE SEQUENCE [LARGE SCALE GENOMIC DNA]</scope>
    <source>
        <strain evidence="18 19">DSM 27194</strain>
    </source>
</reference>
<evidence type="ECO:0000256" key="17">
    <source>
        <dbReference type="SAM" id="SignalP"/>
    </source>
</evidence>
<dbReference type="PANTHER" id="PTHR31736:SF11">
    <property type="entry name" value="EXOPOLYGALACTURONASE C-RELATED"/>
    <property type="match status" value="1"/>
</dbReference>
<dbReference type="STRING" id="105984.A0A427YB00"/>
<keyword evidence="4 17" id="KW-0732">Signal</keyword>
<keyword evidence="6 16" id="KW-0378">Hydrolase</keyword>
<dbReference type="SUPFAM" id="SSF51126">
    <property type="entry name" value="Pectin lyase-like"/>
    <property type="match status" value="1"/>
</dbReference>
<accession>A0A427YB00</accession>
<dbReference type="PANTHER" id="PTHR31736">
    <property type="match status" value="1"/>
</dbReference>
<evidence type="ECO:0000256" key="13">
    <source>
        <dbReference type="ARBA" id="ARBA00041474"/>
    </source>
</evidence>
<dbReference type="RefSeq" id="XP_028480528.1">
    <property type="nucleotide sequence ID" value="XM_028616671.1"/>
</dbReference>
<name>A0A427YB00_9TREE</name>
<evidence type="ECO:0000256" key="11">
    <source>
        <dbReference type="ARBA" id="ARBA00037312"/>
    </source>
</evidence>
<dbReference type="InterPro" id="IPR011050">
    <property type="entry name" value="Pectin_lyase_fold/virulence"/>
</dbReference>
<dbReference type="InterPro" id="IPR012334">
    <property type="entry name" value="Pectin_lyas_fold"/>
</dbReference>
<sequence>MRFLALFGILSTLVAASPTPVHVPQAKKTCVVPFANGGDDTPAAQWAAGNCSSNAVIEFAEGIDYNILTPVALQNLTNVEIRVRGNLHLPTNMTVVRDIVSIDAGLMLTGMRWFSFGGTNVKYVGTNNVTGGWIEGYGQQYWDANPVNGSGIDNRPKLILWELQDSSIQYLKVRKPPAWVSTLSGNNIKVSDVFIDASTYDGGGFPFNTDGFDITATNVNINHMTILNGDDAIAINNGAENVTVQDVFMGGPGCHGLSIGSLGKNNSEWQSVKNIHFKDVTAVGSVYGARFKSYSGGQGLVENVTWENFHIQNVTYPIFVTQTYYNQGSTQTQNGVSVSSGNSSQAVNMKNFTWKNWRGSINTYQPGDGSCASVPCWYALAGADGTQAVAMTCATDSSCQNFKIEDVEIIPQSYAQPTVICTGVGADSNPDFGITCGNGTAFIPL</sequence>
<feature type="chain" id="PRO_5019280567" description="galacturonan 1,4-alpha-galacturonidase" evidence="17">
    <location>
        <begin position="17"/>
        <end position="445"/>
    </location>
</feature>
<evidence type="ECO:0000256" key="7">
    <source>
        <dbReference type="ARBA" id="ARBA00023157"/>
    </source>
</evidence>
<keyword evidence="3" id="KW-0964">Secreted</keyword>
<evidence type="ECO:0000256" key="4">
    <source>
        <dbReference type="ARBA" id="ARBA00022729"/>
    </source>
</evidence>
<evidence type="ECO:0000256" key="8">
    <source>
        <dbReference type="ARBA" id="ARBA00023180"/>
    </source>
</evidence>
<evidence type="ECO:0000256" key="6">
    <source>
        <dbReference type="ARBA" id="ARBA00022801"/>
    </source>
</evidence>
<gene>
    <name evidence="18" type="ORF">EHS24_000856</name>
</gene>
<dbReference type="InterPro" id="IPR000743">
    <property type="entry name" value="Glyco_hydro_28"/>
</dbReference>
<comment type="catalytic activity">
    <reaction evidence="15">
        <text>[(1-&gt;4)-alpha-D-galacturonosyl](n) + H2O = alpha-D-galacturonate + [(1-&gt;4)-alpha-D-galacturonosyl](n-1)</text>
        <dbReference type="Rhea" id="RHEA:14117"/>
        <dbReference type="Rhea" id="RHEA-COMP:14570"/>
        <dbReference type="Rhea" id="RHEA-COMP:14572"/>
        <dbReference type="ChEBI" id="CHEBI:15377"/>
        <dbReference type="ChEBI" id="CHEBI:58658"/>
        <dbReference type="ChEBI" id="CHEBI:140523"/>
        <dbReference type="EC" id="3.2.1.67"/>
    </reaction>
</comment>
<comment type="similarity">
    <text evidence="2 16">Belongs to the glycosyl hydrolase 28 family.</text>
</comment>
<proteinExistence type="inferred from homology"/>
<evidence type="ECO:0000256" key="9">
    <source>
        <dbReference type="ARBA" id="ARBA00023295"/>
    </source>
</evidence>
<dbReference type="Gene3D" id="2.160.20.10">
    <property type="entry name" value="Single-stranded right-handed beta-helix, Pectin lyase-like"/>
    <property type="match status" value="1"/>
</dbReference>
<evidence type="ECO:0000256" key="12">
    <source>
        <dbReference type="ARBA" id="ARBA00038933"/>
    </source>
</evidence>
<evidence type="ECO:0000256" key="14">
    <source>
        <dbReference type="ARBA" id="ARBA00042262"/>
    </source>
</evidence>
<evidence type="ECO:0000256" key="1">
    <source>
        <dbReference type="ARBA" id="ARBA00004613"/>
    </source>
</evidence>
<evidence type="ECO:0000256" key="2">
    <source>
        <dbReference type="ARBA" id="ARBA00008834"/>
    </source>
</evidence>
<evidence type="ECO:0000256" key="10">
    <source>
        <dbReference type="ARBA" id="ARBA00023316"/>
    </source>
</evidence>
<dbReference type="GeneID" id="39585399"/>
<evidence type="ECO:0000256" key="16">
    <source>
        <dbReference type="RuleBase" id="RU361169"/>
    </source>
</evidence>
<dbReference type="GO" id="GO:0047911">
    <property type="term" value="F:galacturan 1,4-alpha-galacturonidase activity"/>
    <property type="evidence" value="ECO:0007669"/>
    <property type="project" value="UniProtKB-EC"/>
</dbReference>
<keyword evidence="8" id="KW-0325">Glycoprotein</keyword>
<dbReference type="AlphaFoldDB" id="A0A427YB00"/>
<evidence type="ECO:0000256" key="5">
    <source>
        <dbReference type="ARBA" id="ARBA00022737"/>
    </source>
</evidence>
<comment type="subcellular location">
    <subcellularLocation>
        <location evidence="1">Secreted</location>
    </subcellularLocation>
</comment>
<keyword evidence="9 16" id="KW-0326">Glycosidase</keyword>
<comment type="caution">
    <text evidence="18">The sequence shown here is derived from an EMBL/GenBank/DDBJ whole genome shotgun (WGS) entry which is preliminary data.</text>
</comment>
<feature type="signal peptide" evidence="17">
    <location>
        <begin position="1"/>
        <end position="16"/>
    </location>
</feature>
<dbReference type="OrthoDB" id="187139at2759"/>
<dbReference type="GO" id="GO:0071555">
    <property type="term" value="P:cell wall organization"/>
    <property type="evidence" value="ECO:0007669"/>
    <property type="project" value="UniProtKB-KW"/>
</dbReference>
<evidence type="ECO:0000256" key="3">
    <source>
        <dbReference type="ARBA" id="ARBA00022525"/>
    </source>
</evidence>